<dbReference type="EMBL" id="DQ422812">
    <property type="protein sequence ID" value="ABM87975.1"/>
    <property type="molecule type" value="Genomic_DNA"/>
</dbReference>
<feature type="transmembrane region" description="Helical" evidence="1">
    <location>
        <begin position="80"/>
        <end position="99"/>
    </location>
</feature>
<sequence>MKQQILPLNMRSQKAITMINIEFGPSTILGVALVFGGVILYMTRTIRPEVARDYDIFFSSVGLLSGGILIFQGWRLDPILLFGQMLSSGTAIFFVLESIRLRYLNNKQSGQQKERHYVPIGNKRFFVDQTRMPIKLREMSNTSYAANQSPKNSIPLDATVDTLFHVVEPFITKKVSHAADYTKPIQYNEYDAEEPGLQKEEPF</sequence>
<feature type="transmembrane region" description="Helical" evidence="1">
    <location>
        <begin position="23"/>
        <end position="42"/>
    </location>
</feature>
<dbReference type="RefSeq" id="YP_001019132.1">
    <property type="nucleotide sequence ID" value="NC_008822.1"/>
</dbReference>
<protein>
    <submittedName>
        <fullName evidence="2">Hypothetical chloroplast RF66</fullName>
    </submittedName>
</protein>
<dbReference type="AlphaFoldDB" id="A2CI55"/>
<name>A2CI55_CHLAT</name>
<evidence type="ECO:0000313" key="2">
    <source>
        <dbReference type="EMBL" id="ABM87975.1"/>
    </source>
</evidence>
<proteinExistence type="predicted"/>
<dbReference type="GeneID" id="4783264"/>
<organism evidence="2">
    <name type="scientific">Chlorokybus atmophyticus</name>
    <name type="common">Soil alga</name>
    <dbReference type="NCBI Taxonomy" id="3144"/>
    <lineage>
        <taxon>Eukaryota</taxon>
        <taxon>Viridiplantae</taxon>
        <taxon>Streptophyta</taxon>
        <taxon>Chlorokybophyceae</taxon>
        <taxon>Chlorokybales</taxon>
        <taxon>Chlorokybaceae</taxon>
        <taxon>Chlorokybus</taxon>
    </lineage>
</organism>
<dbReference type="Pfam" id="PF07444">
    <property type="entry name" value="Ycf66_N"/>
    <property type="match status" value="1"/>
</dbReference>
<keyword evidence="1" id="KW-0472">Membrane</keyword>
<keyword evidence="2" id="KW-0934">Plastid</keyword>
<accession>A2CI55</accession>
<geneLocation type="chloroplast" evidence="2"/>
<gene>
    <name evidence="2" type="primary">ycf66</name>
</gene>
<reference evidence="2" key="2">
    <citation type="journal article" date="2007" name="BMC Biol.">
        <title>A clade uniting the green algae Mesostigma viride and Chlorokybus atmophyticus represents the deepest branch of the Streptophyta in chloroplast genome-based phylogenies.</title>
        <authorList>
            <person name="Lemieux C."/>
            <person name="Otis C."/>
            <person name="Turmel M."/>
        </authorList>
    </citation>
    <scope>NUCLEOTIDE SEQUENCE [LARGE SCALE GENOMIC DNA]</scope>
    <source>
        <strain evidence="2">SAG 48.80</strain>
    </source>
</reference>
<keyword evidence="1" id="KW-0812">Transmembrane</keyword>
<feature type="transmembrane region" description="Helical" evidence="1">
    <location>
        <begin position="54"/>
        <end position="74"/>
    </location>
</feature>
<keyword evidence="2" id="KW-0150">Chloroplast</keyword>
<reference evidence="2" key="1">
    <citation type="journal article" date="2006" name="Mol. Biol. Evol.">
        <title>The chloroplast genome sequence of Chara vulgaris sheds new light into the closest green algal relatives of land plants.</title>
        <authorList>
            <person name="Turmel M."/>
            <person name="Otis C."/>
            <person name="Lemieux C."/>
        </authorList>
    </citation>
    <scope>NUCLEOTIDE SEQUENCE</scope>
    <source>
        <strain evidence="2">SAG 48.80</strain>
    </source>
</reference>
<evidence type="ECO:0000256" key="1">
    <source>
        <dbReference type="SAM" id="Phobius"/>
    </source>
</evidence>
<dbReference type="InterPro" id="IPR010004">
    <property type="entry name" value="Uncharacterised_Ycf66"/>
</dbReference>
<keyword evidence="1" id="KW-1133">Transmembrane helix</keyword>